<evidence type="ECO:0000313" key="2">
    <source>
        <dbReference type="EMBL" id="EWM25523.1"/>
    </source>
</evidence>
<dbReference type="AlphaFoldDB" id="W7TPV7"/>
<organism evidence="2 3">
    <name type="scientific">Nannochloropsis gaditana</name>
    <dbReference type="NCBI Taxonomy" id="72520"/>
    <lineage>
        <taxon>Eukaryota</taxon>
        <taxon>Sar</taxon>
        <taxon>Stramenopiles</taxon>
        <taxon>Ochrophyta</taxon>
        <taxon>Eustigmatophyceae</taxon>
        <taxon>Eustigmatales</taxon>
        <taxon>Monodopsidaceae</taxon>
        <taxon>Nannochloropsis</taxon>
    </lineage>
</organism>
<comment type="caution">
    <text evidence="2">The sequence shown here is derived from an EMBL/GenBank/DDBJ whole genome shotgun (WGS) entry which is preliminary data.</text>
</comment>
<accession>W7TPV7</accession>
<evidence type="ECO:0000256" key="1">
    <source>
        <dbReference type="SAM" id="MobiDB-lite"/>
    </source>
</evidence>
<dbReference type="EMBL" id="AZIL01000931">
    <property type="protein sequence ID" value="EWM25523.1"/>
    <property type="molecule type" value="Genomic_DNA"/>
</dbReference>
<gene>
    <name evidence="2" type="ORF">Naga_100032g23</name>
</gene>
<evidence type="ECO:0000313" key="3">
    <source>
        <dbReference type="Proteomes" id="UP000019335"/>
    </source>
</evidence>
<feature type="region of interest" description="Disordered" evidence="1">
    <location>
        <begin position="99"/>
        <end position="118"/>
    </location>
</feature>
<sequence length="118" mass="13831">MPVFHELFLEWVELPTQQTTNGSLTAEVDFGDWLLAKGSNCTETITKIVQPLIFTHVTTMIWQHYAVGFLETHEQNLGFWNRFAPLRRVLPPGWLRQWTPGRKRNENDIPLDAKRRND</sequence>
<reference evidence="2 3" key="1">
    <citation type="journal article" date="2014" name="Mol. Plant">
        <title>Chromosome Scale Genome Assembly and Transcriptome Profiling of Nannochloropsis gaditana in Nitrogen Depletion.</title>
        <authorList>
            <person name="Corteggiani Carpinelli E."/>
            <person name="Telatin A."/>
            <person name="Vitulo N."/>
            <person name="Forcato C."/>
            <person name="D'Angelo M."/>
            <person name="Schiavon R."/>
            <person name="Vezzi A."/>
            <person name="Giacometti G.M."/>
            <person name="Morosinotto T."/>
            <person name="Valle G."/>
        </authorList>
    </citation>
    <scope>NUCLEOTIDE SEQUENCE [LARGE SCALE GENOMIC DNA]</scope>
    <source>
        <strain evidence="2 3">B-31</strain>
    </source>
</reference>
<name>W7TPV7_9STRA</name>
<protein>
    <submittedName>
        <fullName evidence="2">Uncharacterized protein</fullName>
    </submittedName>
</protein>
<feature type="compositionally biased region" description="Basic and acidic residues" evidence="1">
    <location>
        <begin position="103"/>
        <end position="118"/>
    </location>
</feature>
<proteinExistence type="predicted"/>
<keyword evidence="3" id="KW-1185">Reference proteome</keyword>
<dbReference type="Proteomes" id="UP000019335">
    <property type="component" value="Chromosome 11"/>
</dbReference>